<dbReference type="AlphaFoldDB" id="A0A2B7X8L9"/>
<dbReference type="GO" id="GO:0009116">
    <property type="term" value="P:nucleoside metabolic process"/>
    <property type="evidence" value="ECO:0007669"/>
    <property type="project" value="InterPro"/>
</dbReference>
<dbReference type="InterPro" id="IPR053137">
    <property type="entry name" value="NLR-like"/>
</dbReference>
<dbReference type="Gene3D" id="3.40.50.1580">
    <property type="entry name" value="Nucleoside phosphorylase domain"/>
    <property type="match status" value="1"/>
</dbReference>
<evidence type="ECO:0000256" key="1">
    <source>
        <dbReference type="SAM" id="MobiDB-lite"/>
    </source>
</evidence>
<dbReference type="SUPFAM" id="SSF53167">
    <property type="entry name" value="Purine and uridine phosphorylases"/>
    <property type="match status" value="1"/>
</dbReference>
<dbReference type="Proteomes" id="UP000223968">
    <property type="component" value="Unassembled WGS sequence"/>
</dbReference>
<sequence length="670" mass="75431">MLEDCKVVWLCPLEVELRAAIAMLDKVFEDIPPRARGQNVVYTIGEIGCHKVAVVGYYQENGLAASGSMAAEVLRDLPNLEIGLLVGIAGGIPSPDRDMQLGDVAVAVPEGDRPGVVGYDLNKIGDDDTSELKHWQSATHPLLRSVITVIRARDEFGFRRHLEKVKGRPGFQRPSSSPVSSDPSIVDSKQDQCPAAHPKVHYGTILSGNSVIKSKKLRDRLRNYDFADSAKIDAWQPYAAITAAAYAKEVLSYISFDDRGLPPGSGSSREMGVCGKRRGIRIPRARARLPGQTPFAEIRSRSLGLSGVGKSQLTSQFVKLQRSKHPQREIFWITGESQEAFEQSAVAMLKAPGNPTSAESSLPVKNSHEQRMGLVNSFFVELNRLEDSRWLLVIDGVSGRQYTNADHSTAFDIYSFVSRLKRGYILLTARRRDAVERYHINREIRGIKDEDAVKLLQLQVDNRLMKDGGVERLARLLKGLPLALRLAISVISRFRYTVAEYIEQWNNHGHHDKLLGNDETLFRSTELGFEELEDTHPTAARILTLFSFLDHRDLWYDLCLSGTEDTYPTGLRELALKKKPFRHYFPALADLSFIELKLWTDGHQLWETHPAIQLIARQRAATNEEEYVRCAISLVASQVPRRSYESNIWEKLRRLEPHAVQCWGHIRRGI</sequence>
<proteinExistence type="predicted"/>
<reference evidence="2 3" key="1">
    <citation type="submission" date="2017-10" db="EMBL/GenBank/DDBJ databases">
        <title>Comparative genomics in systemic dimorphic fungi from Ajellomycetaceae.</title>
        <authorList>
            <person name="Munoz J.F."/>
            <person name="Mcewen J.G."/>
            <person name="Clay O.K."/>
            <person name="Cuomo C.A."/>
        </authorList>
    </citation>
    <scope>NUCLEOTIDE SEQUENCE [LARGE SCALE GENOMIC DNA]</scope>
    <source>
        <strain evidence="2 3">UAMH5409</strain>
    </source>
</reference>
<evidence type="ECO:0000313" key="2">
    <source>
        <dbReference type="EMBL" id="PGH05123.1"/>
    </source>
</evidence>
<dbReference type="InterPro" id="IPR027417">
    <property type="entry name" value="P-loop_NTPase"/>
</dbReference>
<dbReference type="GO" id="GO:0003824">
    <property type="term" value="F:catalytic activity"/>
    <property type="evidence" value="ECO:0007669"/>
    <property type="project" value="InterPro"/>
</dbReference>
<name>A0A2B7X8L9_9EURO</name>
<dbReference type="SUPFAM" id="SSF52540">
    <property type="entry name" value="P-loop containing nucleoside triphosphate hydrolases"/>
    <property type="match status" value="1"/>
</dbReference>
<dbReference type="EMBL" id="PDNB01000128">
    <property type="protein sequence ID" value="PGH05123.1"/>
    <property type="molecule type" value="Genomic_DNA"/>
</dbReference>
<comment type="caution">
    <text evidence="2">The sequence shown here is derived from an EMBL/GenBank/DDBJ whole genome shotgun (WGS) entry which is preliminary data.</text>
</comment>
<dbReference type="OrthoDB" id="1658288at2759"/>
<keyword evidence="3" id="KW-1185">Reference proteome</keyword>
<evidence type="ECO:0000313" key="3">
    <source>
        <dbReference type="Proteomes" id="UP000223968"/>
    </source>
</evidence>
<accession>A0A2B7X8L9</accession>
<dbReference type="PANTHER" id="PTHR46082">
    <property type="entry name" value="ATP/GTP-BINDING PROTEIN-RELATED"/>
    <property type="match status" value="1"/>
</dbReference>
<protein>
    <recommendedName>
        <fullName evidence="4">Nucleoside phosphorylase domain-containing protein</fullName>
    </recommendedName>
</protein>
<evidence type="ECO:0008006" key="4">
    <source>
        <dbReference type="Google" id="ProtNLM"/>
    </source>
</evidence>
<organism evidence="2 3">
    <name type="scientific">Helicocarpus griseus UAMH5409</name>
    <dbReference type="NCBI Taxonomy" id="1447875"/>
    <lineage>
        <taxon>Eukaryota</taxon>
        <taxon>Fungi</taxon>
        <taxon>Dikarya</taxon>
        <taxon>Ascomycota</taxon>
        <taxon>Pezizomycotina</taxon>
        <taxon>Eurotiomycetes</taxon>
        <taxon>Eurotiomycetidae</taxon>
        <taxon>Onygenales</taxon>
        <taxon>Ajellomycetaceae</taxon>
        <taxon>Helicocarpus</taxon>
    </lineage>
</organism>
<dbReference type="Gene3D" id="3.40.50.300">
    <property type="entry name" value="P-loop containing nucleotide triphosphate hydrolases"/>
    <property type="match status" value="1"/>
</dbReference>
<dbReference type="PANTHER" id="PTHR46082:SF11">
    <property type="entry name" value="AAA+ ATPASE DOMAIN-CONTAINING PROTEIN-RELATED"/>
    <property type="match status" value="1"/>
</dbReference>
<gene>
    <name evidence="2" type="ORF">AJ79_06871</name>
</gene>
<dbReference type="InterPro" id="IPR035994">
    <property type="entry name" value="Nucleoside_phosphorylase_sf"/>
</dbReference>
<feature type="compositionally biased region" description="Low complexity" evidence="1">
    <location>
        <begin position="174"/>
        <end position="187"/>
    </location>
</feature>
<feature type="region of interest" description="Disordered" evidence="1">
    <location>
        <begin position="167"/>
        <end position="195"/>
    </location>
</feature>
<dbReference type="STRING" id="1447875.A0A2B7X8L9"/>